<sequence>MKAAGECLPGTTGCSLGLSSSWRPIEQEMFSGMSKTVFIPSVPATSEDDFDVSATSKLAGYRRFFGVLKVVRTTDGRVLFPFDGAPELGPYATKLEAVAAAQVYGEHIVTSDLARPEL</sequence>
<dbReference type="EMBL" id="CAJNAS010000001">
    <property type="protein sequence ID" value="CAE6853184.1"/>
    <property type="molecule type" value="Genomic_DNA"/>
</dbReference>
<dbReference type="Proteomes" id="UP000675121">
    <property type="component" value="Unassembled WGS sequence"/>
</dbReference>
<evidence type="ECO:0000313" key="2">
    <source>
        <dbReference type="Proteomes" id="UP000675121"/>
    </source>
</evidence>
<dbReference type="Pfam" id="PF20484">
    <property type="entry name" value="DUF6723"/>
    <property type="match status" value="1"/>
</dbReference>
<gene>
    <name evidence="1" type="ORF">R70211_00019</name>
</gene>
<protein>
    <submittedName>
        <fullName evidence="1">Uncharacterized protein</fullName>
    </submittedName>
</protein>
<name>A0A9N8MKG0_9BURK</name>
<evidence type="ECO:0000313" key="1">
    <source>
        <dbReference type="EMBL" id="CAE6853184.1"/>
    </source>
</evidence>
<keyword evidence="2" id="KW-1185">Reference proteome</keyword>
<accession>A0A9N8MKG0</accession>
<proteinExistence type="predicted"/>
<dbReference type="InterPro" id="IPR046569">
    <property type="entry name" value="DUF6723"/>
</dbReference>
<organism evidence="1 2">
    <name type="scientific">Paraburkholderia domus</name>
    <dbReference type="NCBI Taxonomy" id="2793075"/>
    <lineage>
        <taxon>Bacteria</taxon>
        <taxon>Pseudomonadati</taxon>
        <taxon>Pseudomonadota</taxon>
        <taxon>Betaproteobacteria</taxon>
        <taxon>Burkholderiales</taxon>
        <taxon>Burkholderiaceae</taxon>
        <taxon>Paraburkholderia</taxon>
    </lineage>
</organism>
<reference evidence="1" key="1">
    <citation type="submission" date="2021-02" db="EMBL/GenBank/DDBJ databases">
        <authorList>
            <person name="Vanwijnsberghe S."/>
        </authorList>
    </citation>
    <scope>NUCLEOTIDE SEQUENCE</scope>
    <source>
        <strain evidence="1">R-70211</strain>
    </source>
</reference>
<dbReference type="AlphaFoldDB" id="A0A9N8MKG0"/>
<comment type="caution">
    <text evidence="1">The sequence shown here is derived from an EMBL/GenBank/DDBJ whole genome shotgun (WGS) entry which is preliminary data.</text>
</comment>